<dbReference type="OrthoDB" id="1394818at2759"/>
<evidence type="ECO:0000256" key="2">
    <source>
        <dbReference type="ARBA" id="ARBA00022475"/>
    </source>
</evidence>
<dbReference type="SMART" id="SM00369">
    <property type="entry name" value="LRR_TYP"/>
    <property type="match status" value="4"/>
</dbReference>
<comment type="caution">
    <text evidence="6">The sequence shown here is derived from an EMBL/GenBank/DDBJ whole genome shotgun (WGS) entry which is preliminary data.</text>
</comment>
<dbReference type="FunFam" id="3.80.10.10:FF:000041">
    <property type="entry name" value="LRR receptor-like serine/threonine-protein kinase ERECTA"/>
    <property type="match status" value="1"/>
</dbReference>
<dbReference type="InterPro" id="IPR001611">
    <property type="entry name" value="Leu-rich_rpt"/>
</dbReference>
<dbReference type="AlphaFoldDB" id="A0A1Y2C2L1"/>
<accession>A0A1Y2C2L1</accession>
<dbReference type="PROSITE" id="PS51450">
    <property type="entry name" value="LRR"/>
    <property type="match status" value="1"/>
</dbReference>
<evidence type="ECO:0000313" key="6">
    <source>
        <dbReference type="EMBL" id="ORY41259.1"/>
    </source>
</evidence>
<evidence type="ECO:0000256" key="1">
    <source>
        <dbReference type="ARBA" id="ARBA00004236"/>
    </source>
</evidence>
<dbReference type="InterPro" id="IPR003591">
    <property type="entry name" value="Leu-rich_rpt_typical-subtyp"/>
</dbReference>
<evidence type="ECO:0000313" key="7">
    <source>
        <dbReference type="Proteomes" id="UP000193642"/>
    </source>
</evidence>
<dbReference type="Pfam" id="PF23598">
    <property type="entry name" value="LRR_14"/>
    <property type="match status" value="1"/>
</dbReference>
<protein>
    <submittedName>
        <fullName evidence="6">L domain-like protein</fullName>
    </submittedName>
</protein>
<keyword evidence="2" id="KW-0472">Membrane</keyword>
<dbReference type="PANTHER" id="PTHR48054:SF47">
    <property type="entry name" value="OS06G0179800 PROTEIN"/>
    <property type="match status" value="1"/>
</dbReference>
<dbReference type="Gene3D" id="3.80.10.10">
    <property type="entry name" value="Ribonuclease Inhibitor"/>
    <property type="match status" value="1"/>
</dbReference>
<dbReference type="Pfam" id="PF00560">
    <property type="entry name" value="LRR_1"/>
    <property type="match status" value="2"/>
</dbReference>
<proteinExistence type="predicted"/>
<dbReference type="STRING" id="329046.A0A1Y2C2L1"/>
<evidence type="ECO:0000256" key="3">
    <source>
        <dbReference type="ARBA" id="ARBA00022614"/>
    </source>
</evidence>
<dbReference type="InterPro" id="IPR052592">
    <property type="entry name" value="LRR-RLK"/>
</dbReference>
<keyword evidence="3" id="KW-0433">Leucine-rich repeat</keyword>
<sequence length="195" mass="22260">MVSLEILDLRNNRLRDVIPTSIHNLTKLTGTVLHLGQNYLSQCIPSDIGHLKELQILDLEFNCFEGAVPSELGKLHKLSHLSLNSNLITSIPSELWTLSNLEFLKLNNNPYLRMKIPFEIGNLKRLRIMQMHAMNLYGSIPPEIGKLTNLESLYLNDNYLSGEVPKEINQLVNLRHGSLRNNSKLACSFDFHQFI</sequence>
<dbReference type="GO" id="GO:0005886">
    <property type="term" value="C:plasma membrane"/>
    <property type="evidence" value="ECO:0007669"/>
    <property type="project" value="UniProtKB-SubCell"/>
</dbReference>
<feature type="domain" description="Disease resistance R13L4/SHOC-2-like LRR" evidence="5">
    <location>
        <begin position="42"/>
        <end position="132"/>
    </location>
</feature>
<reference evidence="6 7" key="1">
    <citation type="submission" date="2016-07" db="EMBL/GenBank/DDBJ databases">
        <title>Pervasive Adenine N6-methylation of Active Genes in Fungi.</title>
        <authorList>
            <consortium name="DOE Joint Genome Institute"/>
            <person name="Mondo S.J."/>
            <person name="Dannebaum R.O."/>
            <person name="Kuo R.C."/>
            <person name="Labutti K."/>
            <person name="Haridas S."/>
            <person name="Kuo A."/>
            <person name="Salamov A."/>
            <person name="Ahrendt S.R."/>
            <person name="Lipzen A."/>
            <person name="Sullivan W."/>
            <person name="Andreopoulos W.B."/>
            <person name="Clum A."/>
            <person name="Lindquist E."/>
            <person name="Daum C."/>
            <person name="Ramamoorthy G.K."/>
            <person name="Gryganskyi A."/>
            <person name="Culley D."/>
            <person name="Magnuson J.K."/>
            <person name="James T.Y."/>
            <person name="O'Malley M.A."/>
            <person name="Stajich J.E."/>
            <person name="Spatafora J.W."/>
            <person name="Visel A."/>
            <person name="Grigoriev I.V."/>
        </authorList>
    </citation>
    <scope>NUCLEOTIDE SEQUENCE [LARGE SCALE GENOMIC DNA]</scope>
    <source>
        <strain evidence="6 7">JEL800</strain>
    </source>
</reference>
<name>A0A1Y2C2L1_9FUNG</name>
<dbReference type="InterPro" id="IPR032675">
    <property type="entry name" value="LRR_dom_sf"/>
</dbReference>
<dbReference type="EMBL" id="MCGO01000032">
    <property type="protein sequence ID" value="ORY41259.1"/>
    <property type="molecule type" value="Genomic_DNA"/>
</dbReference>
<dbReference type="InterPro" id="IPR055414">
    <property type="entry name" value="LRR_R13L4/SHOC2-like"/>
</dbReference>
<keyword evidence="7" id="KW-1185">Reference proteome</keyword>
<dbReference type="PANTHER" id="PTHR48054">
    <property type="entry name" value="RECEPTOR KINASE-LIKE PROTEIN XA21"/>
    <property type="match status" value="1"/>
</dbReference>
<comment type="subcellular location">
    <subcellularLocation>
        <location evidence="1">Cell membrane</location>
    </subcellularLocation>
</comment>
<dbReference type="FunFam" id="3.80.10.10:FF:000383">
    <property type="entry name" value="Leucine-rich repeat receptor protein kinase EMS1"/>
    <property type="match status" value="1"/>
</dbReference>
<dbReference type="SUPFAM" id="SSF52058">
    <property type="entry name" value="L domain-like"/>
    <property type="match status" value="1"/>
</dbReference>
<keyword evidence="4" id="KW-0677">Repeat</keyword>
<evidence type="ECO:0000256" key="4">
    <source>
        <dbReference type="ARBA" id="ARBA00022737"/>
    </source>
</evidence>
<keyword evidence="2" id="KW-1003">Cell membrane</keyword>
<dbReference type="Proteomes" id="UP000193642">
    <property type="component" value="Unassembled WGS sequence"/>
</dbReference>
<evidence type="ECO:0000259" key="5">
    <source>
        <dbReference type="Pfam" id="PF23598"/>
    </source>
</evidence>
<organism evidence="6 7">
    <name type="scientific">Rhizoclosmatium globosum</name>
    <dbReference type="NCBI Taxonomy" id="329046"/>
    <lineage>
        <taxon>Eukaryota</taxon>
        <taxon>Fungi</taxon>
        <taxon>Fungi incertae sedis</taxon>
        <taxon>Chytridiomycota</taxon>
        <taxon>Chytridiomycota incertae sedis</taxon>
        <taxon>Chytridiomycetes</taxon>
        <taxon>Chytridiales</taxon>
        <taxon>Chytriomycetaceae</taxon>
        <taxon>Rhizoclosmatium</taxon>
    </lineage>
</organism>
<dbReference type="SMART" id="SM00365">
    <property type="entry name" value="LRR_SD22"/>
    <property type="match status" value="3"/>
</dbReference>
<gene>
    <name evidence="6" type="ORF">BCR33DRAFT_826060</name>
</gene>